<keyword evidence="4" id="KW-1185">Reference proteome</keyword>
<name>A0A127QB44_9BURK</name>
<dbReference type="KEGG" id="cpra:CPter91_4951"/>
<evidence type="ECO:0000313" key="1">
    <source>
        <dbReference type="EMBL" id="AMP07244.1"/>
    </source>
</evidence>
<dbReference type="Proteomes" id="UP000074561">
    <property type="component" value="Chromosome"/>
</dbReference>
<dbReference type="AlphaFoldDB" id="A0A127QB44"/>
<evidence type="ECO:0000313" key="3">
    <source>
        <dbReference type="Proteomes" id="UP000074561"/>
    </source>
</evidence>
<gene>
    <name evidence="2" type="ORF">CPter291_4766</name>
    <name evidence="1" type="ORF">CPter91_4951</name>
</gene>
<evidence type="ECO:0008006" key="5">
    <source>
        <dbReference type="Google" id="ProtNLM"/>
    </source>
</evidence>
<reference evidence="3 4" key="1">
    <citation type="submission" date="2015-11" db="EMBL/GenBank/DDBJ databases">
        <title>Exploring the genomic traits of fungus-feeding bacterial genus Collimonas.</title>
        <authorList>
            <person name="Song C."/>
            <person name="Schmidt R."/>
            <person name="de Jager V."/>
            <person name="Krzyzanowska D."/>
            <person name="Jongedijk E."/>
            <person name="Cankar K."/>
            <person name="Beekwilder J."/>
            <person name="van Veen A."/>
            <person name="de Boer W."/>
            <person name="van Veen J.A."/>
            <person name="Garbeva P."/>
        </authorList>
    </citation>
    <scope>NUCLEOTIDE SEQUENCE [LARGE SCALE GENOMIC DNA]</scope>
    <source>
        <strain evidence="2 4">Ter291</strain>
        <strain evidence="1 3">Ter91</strain>
    </source>
</reference>
<accession>A0A127QB44</accession>
<dbReference type="EMBL" id="CP013236">
    <property type="protein sequence ID" value="AMP16984.1"/>
    <property type="molecule type" value="Genomic_DNA"/>
</dbReference>
<evidence type="ECO:0000313" key="4">
    <source>
        <dbReference type="Proteomes" id="UP000074914"/>
    </source>
</evidence>
<sequence length="47" mass="4885">MPERLFYGRLPVLAVAAIQAGKCSCGKMALIEVAATPCFPSNLTCAA</sequence>
<protein>
    <recommendedName>
        <fullName evidence="5">Lipoprotein</fullName>
    </recommendedName>
</protein>
<organism evidence="1 3">
    <name type="scientific">Collimonas pratensis</name>
    <dbReference type="NCBI Taxonomy" id="279113"/>
    <lineage>
        <taxon>Bacteria</taxon>
        <taxon>Pseudomonadati</taxon>
        <taxon>Pseudomonadota</taxon>
        <taxon>Betaproteobacteria</taxon>
        <taxon>Burkholderiales</taxon>
        <taxon>Oxalobacteraceae</taxon>
        <taxon>Collimonas</taxon>
    </lineage>
</organism>
<proteinExistence type="predicted"/>
<dbReference type="Proteomes" id="UP000074914">
    <property type="component" value="Chromosome"/>
</dbReference>
<dbReference type="EMBL" id="CP013234">
    <property type="protein sequence ID" value="AMP07244.1"/>
    <property type="molecule type" value="Genomic_DNA"/>
</dbReference>
<evidence type="ECO:0000313" key="2">
    <source>
        <dbReference type="EMBL" id="AMP16984.1"/>
    </source>
</evidence>